<name>Q9S8C1_GRISI</name>
<protein>
    <submittedName>
        <fullName>Insecticidal N-acetylglucosamine-specific lectin</fullName>
    </submittedName>
</protein>
<organism>
    <name type="scientific">Griffonia simplicifolia</name>
    <name type="common">Bandeiraea simplicifolia</name>
    <dbReference type="NCBI Taxonomy" id="3850"/>
    <lineage>
        <taxon>Eukaryota</taxon>
        <taxon>Viridiplantae</taxon>
        <taxon>Streptophyta</taxon>
        <taxon>Embryophyta</taxon>
        <taxon>Tracheophyta</taxon>
        <taxon>Spermatophyta</taxon>
        <taxon>Magnoliopsida</taxon>
        <taxon>eudicotyledons</taxon>
        <taxon>Gunneridae</taxon>
        <taxon>Pentapetalae</taxon>
        <taxon>rosids</taxon>
        <taxon>fabids</taxon>
        <taxon>Fabales</taxon>
        <taxon>Fabaceae</taxon>
        <taxon>Cercidoideae</taxon>
        <taxon>Cercideae</taxon>
        <taxon>Cercidinae</taxon>
        <taxon>Griffonia</taxon>
    </lineage>
</organism>
<reference key="1">
    <citation type="journal article" date="1996" name="Plant Physiol.">
        <title>An insecticidal N-acetylglucosamine-specific lectin gene from Griffonia simplicifolia (Leguminosae).</title>
        <authorList>
            <person name="Zhu K."/>
            <person name="Huesing J.E."/>
            <person name="Shade R.E."/>
            <person name="Bressan R.A."/>
            <person name="Hasegawa P.M."/>
            <person name="Murdock L.L."/>
        </authorList>
    </citation>
    <scope>PROTEIN SEQUENCE</scope>
</reference>
<dbReference type="AlphaFoldDB" id="Q9S8C1"/>
<keyword id="KW-0903">Direct protein sequencing</keyword>
<sequence>ADTICFTYTNFGLDVSDLTLQGAAK</sequence>
<proteinExistence type="evidence at protein level"/>
<accession>Q9S8C1</accession>